<organism evidence="1 2">
    <name type="scientific">Anoxybacteroides amylolyticum</name>
    <dbReference type="NCBI Taxonomy" id="294699"/>
    <lineage>
        <taxon>Bacteria</taxon>
        <taxon>Bacillati</taxon>
        <taxon>Bacillota</taxon>
        <taxon>Bacilli</taxon>
        <taxon>Bacillales</taxon>
        <taxon>Anoxybacillaceae</taxon>
        <taxon>Anoxybacteroides</taxon>
    </lineage>
</organism>
<keyword evidence="2" id="KW-1185">Reference proteome</keyword>
<keyword evidence="1" id="KW-0614">Plasmid</keyword>
<proteinExistence type="predicted"/>
<dbReference type="AlphaFoldDB" id="A0A160F8A9"/>
<reference evidence="1 2" key="1">
    <citation type="journal article" date="2006" name="Syst. Appl. Microbiol.">
        <title>Anoxybacillus amylolyticus sp. nov., a thermophilic amylase producing bacterium isolated from Mount Rittmann (Antarctica).</title>
        <authorList>
            <person name="Poli A."/>
            <person name="Esposito E."/>
            <person name="Lama L."/>
            <person name="Orlando P."/>
            <person name="Nicolaus G."/>
            <person name="de Appolonia F."/>
            <person name="Gambacorta A."/>
            <person name="Nicolaus B."/>
        </authorList>
    </citation>
    <scope>NUCLEOTIDE SEQUENCE [LARGE SCALE GENOMIC DNA]</scope>
    <source>
        <strain evidence="1 2">DSM 15939</strain>
        <plasmid evidence="2">Plasmid pdsm15939_1</plasmid>
    </source>
</reference>
<geneLocation type="plasmid" evidence="2">
    <name>pdsm15939_1</name>
</geneLocation>
<name>A0A160F8A9_9BACL</name>
<dbReference type="EMBL" id="CP015439">
    <property type="protein sequence ID" value="ANB62323.1"/>
    <property type="molecule type" value="Genomic_DNA"/>
</dbReference>
<accession>A0A160F8A9</accession>
<gene>
    <name evidence="1" type="ORF">GFC30_3184</name>
</gene>
<dbReference type="PATRIC" id="fig|294699.3.peg.3291"/>
<protein>
    <submittedName>
        <fullName evidence="1">Uncharacterized protein</fullName>
    </submittedName>
</protein>
<dbReference type="KEGG" id="aamy:GFC30_3184"/>
<dbReference type="Proteomes" id="UP000076865">
    <property type="component" value="Plasmid pDSM15939_1"/>
</dbReference>
<sequence length="32" mass="3697">MTKQTVLERLKKLISEAKRYRQLDSFAAGLTT</sequence>
<evidence type="ECO:0000313" key="2">
    <source>
        <dbReference type="Proteomes" id="UP000076865"/>
    </source>
</evidence>
<evidence type="ECO:0000313" key="1">
    <source>
        <dbReference type="EMBL" id="ANB62323.1"/>
    </source>
</evidence>